<dbReference type="GO" id="GO:0010468">
    <property type="term" value="P:regulation of gene expression"/>
    <property type="evidence" value="ECO:0007669"/>
    <property type="project" value="TreeGrafter"/>
</dbReference>
<dbReference type="GO" id="GO:0005634">
    <property type="term" value="C:nucleus"/>
    <property type="evidence" value="ECO:0007669"/>
    <property type="project" value="TreeGrafter"/>
</dbReference>
<sequence length="876" mass="98939">MEKNYLKTGILSMFRNLVLGQSLYFDILVIIMEEAGYDYPKFRENENLSVPPGFVSLTSFILRKGGNVKKNDKSTTFPSASEQEPNCMKTELETNDINAYRQGLMHRPWINMDLSNNHKPEESHTKHLPMNLPLNPLRPKGTIRGCPSCSNCVKVTARWHPKDAIREALEEAPIFRPTEEEFKDTLKYIASVRSKAETYGICRIVPPTCWKPPCFLQREHIWEKSEFVAQIQRIDGHQKIMASACENTKSKRKRDVKVALGSQLCKRNTSTPNNHNVEECDCESEPGPKFSLKTFKEYADVFKNEYFNYNDKKKSIASNVKLAIPQQSEPSVENIEGEYGRIVQNPSEEIEVLCCNKLEAGIFSSGFPKVSDSVGAHSYPEYLKSGWNLNNMLSGSLLSFESPDVSCNLAPNVSVGMCFSAVNWKVEEHHLYSLSYIHLGEPKVWYSVPGRFAVNFETIRKKYLPDLHAGKHHMHDTMERQLSCSILKAEGIPVYRCVQYPREFVLVFPGAYHSGFDCGFNCSEAVSFAPLEWLLHGQNVVELYREQRKKTLLSYDKLLLGAANEAVRAQWETGLCMKSTSSDSLTYKGAYQKNEFLTKAFNSRIQSESLKRKFLTSSLVSQRMDEKFYATCRRECSICLCDLYLSAVGCSCSNDKFACLDHAKHFCSCTWSNKILLFRYEISELNVLRQALDGKLSAVFKWAKEYLGLTLNSVRSKPRPENVCGSTFPSQDLHMKKSISQTAANESIEKRRQLQEILNSSKRKQNEAVSRFSKKKQNEVVSQVPQTSGGTHSKTKTDLLRSSCASGKKGINSVGTKIDTEKVGSKVTTSKKEDPKASNVAPVTNLRYLSFLQEHELLDVSSDSMSSSSSSDSEAA</sequence>
<dbReference type="SMART" id="SM00558">
    <property type="entry name" value="JmjC"/>
    <property type="match status" value="1"/>
</dbReference>
<dbReference type="PROSITE" id="PS51183">
    <property type="entry name" value="JMJN"/>
    <property type="match status" value="1"/>
</dbReference>
<dbReference type="Proteomes" id="UP000501690">
    <property type="component" value="Linkage Group LG6"/>
</dbReference>
<feature type="region of interest" description="Disordered" evidence="1">
    <location>
        <begin position="758"/>
        <end position="843"/>
    </location>
</feature>
<dbReference type="PROSITE" id="PS51184">
    <property type="entry name" value="JMJC"/>
    <property type="match status" value="1"/>
</dbReference>
<dbReference type="PANTHER" id="PTHR10694:SF54">
    <property type="entry name" value="INACTIVE LYSINE-SPECIFIC DEMETHYLASE JMJ19-RELATED"/>
    <property type="match status" value="1"/>
</dbReference>
<evidence type="ECO:0000259" key="3">
    <source>
        <dbReference type="PROSITE" id="PS51184"/>
    </source>
</evidence>
<dbReference type="GO" id="GO:0000785">
    <property type="term" value="C:chromatin"/>
    <property type="evidence" value="ECO:0007669"/>
    <property type="project" value="TreeGrafter"/>
</dbReference>
<organism evidence="4 5">
    <name type="scientific">Vigna unguiculata</name>
    <name type="common">Cowpea</name>
    <dbReference type="NCBI Taxonomy" id="3917"/>
    <lineage>
        <taxon>Eukaryota</taxon>
        <taxon>Viridiplantae</taxon>
        <taxon>Streptophyta</taxon>
        <taxon>Embryophyta</taxon>
        <taxon>Tracheophyta</taxon>
        <taxon>Spermatophyta</taxon>
        <taxon>Magnoliopsida</taxon>
        <taxon>eudicotyledons</taxon>
        <taxon>Gunneridae</taxon>
        <taxon>Pentapetalae</taxon>
        <taxon>rosids</taxon>
        <taxon>fabids</taxon>
        <taxon>Fabales</taxon>
        <taxon>Fabaceae</taxon>
        <taxon>Papilionoideae</taxon>
        <taxon>50 kb inversion clade</taxon>
        <taxon>NPAAA clade</taxon>
        <taxon>indigoferoid/millettioid clade</taxon>
        <taxon>Phaseoleae</taxon>
        <taxon>Vigna</taxon>
    </lineage>
</organism>
<proteinExistence type="predicted"/>
<dbReference type="InterPro" id="IPR004198">
    <property type="entry name" value="Znf_C5HC2"/>
</dbReference>
<gene>
    <name evidence="4" type="ORF">DEO72_LG6g2460</name>
</gene>
<name>A0A4D6MBG2_VIGUN</name>
<feature type="domain" description="JmjC" evidence="3">
    <location>
        <begin position="381"/>
        <end position="545"/>
    </location>
</feature>
<dbReference type="EMBL" id="CP039350">
    <property type="protein sequence ID" value="QCD97748.1"/>
    <property type="molecule type" value="Genomic_DNA"/>
</dbReference>
<evidence type="ECO:0000256" key="1">
    <source>
        <dbReference type="SAM" id="MobiDB-lite"/>
    </source>
</evidence>
<dbReference type="InterPro" id="IPR003349">
    <property type="entry name" value="JmjN"/>
</dbReference>
<feature type="compositionally biased region" description="Polar residues" evidence="1">
    <location>
        <begin position="779"/>
        <end position="792"/>
    </location>
</feature>
<keyword evidence="4" id="KW-0489">Methyltransferase</keyword>
<dbReference type="Gene3D" id="2.60.120.650">
    <property type="entry name" value="Cupin"/>
    <property type="match status" value="1"/>
</dbReference>
<dbReference type="GO" id="GO:0032259">
    <property type="term" value="P:methylation"/>
    <property type="evidence" value="ECO:0007669"/>
    <property type="project" value="UniProtKB-KW"/>
</dbReference>
<keyword evidence="5" id="KW-1185">Reference proteome</keyword>
<dbReference type="PANTHER" id="PTHR10694">
    <property type="entry name" value="LYSINE-SPECIFIC DEMETHYLASE"/>
    <property type="match status" value="1"/>
</dbReference>
<dbReference type="InterPro" id="IPR003347">
    <property type="entry name" value="JmjC_dom"/>
</dbReference>
<dbReference type="SMART" id="SM00545">
    <property type="entry name" value="JmjN"/>
    <property type="match status" value="1"/>
</dbReference>
<dbReference type="Pfam" id="PF02928">
    <property type="entry name" value="zf-C5HC2"/>
    <property type="match status" value="1"/>
</dbReference>
<reference evidence="4 5" key="1">
    <citation type="submission" date="2019-04" db="EMBL/GenBank/DDBJ databases">
        <title>An improved genome assembly and genetic linkage map for asparagus bean, Vigna unguiculata ssp. sesquipedialis.</title>
        <authorList>
            <person name="Xia Q."/>
            <person name="Zhang R."/>
            <person name="Dong Y."/>
        </authorList>
    </citation>
    <scope>NUCLEOTIDE SEQUENCE [LARGE SCALE GENOMIC DNA]</scope>
    <source>
        <tissue evidence="4">Leaf</tissue>
    </source>
</reference>
<feature type="domain" description="JmjN" evidence="2">
    <location>
        <begin position="172"/>
        <end position="213"/>
    </location>
</feature>
<feature type="compositionally biased region" description="Basic and acidic residues" evidence="1">
    <location>
        <begin position="818"/>
        <end position="836"/>
    </location>
</feature>
<dbReference type="Pfam" id="PF02373">
    <property type="entry name" value="JmjC"/>
    <property type="match status" value="1"/>
</dbReference>
<dbReference type="SUPFAM" id="SSF51197">
    <property type="entry name" value="Clavaminate synthase-like"/>
    <property type="match status" value="1"/>
</dbReference>
<dbReference type="Pfam" id="PF02375">
    <property type="entry name" value="JmjN"/>
    <property type="match status" value="1"/>
</dbReference>
<evidence type="ECO:0000259" key="2">
    <source>
        <dbReference type="PROSITE" id="PS51183"/>
    </source>
</evidence>
<evidence type="ECO:0000313" key="5">
    <source>
        <dbReference type="Proteomes" id="UP000501690"/>
    </source>
</evidence>
<protein>
    <submittedName>
        <fullName evidence="4">Histone demethylase JARID1</fullName>
    </submittedName>
</protein>
<keyword evidence="4" id="KW-0808">Transferase</keyword>
<accession>A0A4D6MBG2</accession>
<evidence type="ECO:0000313" key="4">
    <source>
        <dbReference type="EMBL" id="QCD97748.1"/>
    </source>
</evidence>
<dbReference type="GO" id="GO:0008168">
    <property type="term" value="F:methyltransferase activity"/>
    <property type="evidence" value="ECO:0007669"/>
    <property type="project" value="UniProtKB-KW"/>
</dbReference>
<dbReference type="GO" id="GO:0034647">
    <property type="term" value="F:histone H3K4me/H3K4me2/H3K4me3 demethylase activity"/>
    <property type="evidence" value="ECO:0007669"/>
    <property type="project" value="TreeGrafter"/>
</dbReference>
<dbReference type="AlphaFoldDB" id="A0A4D6MBG2"/>